<dbReference type="OrthoDB" id="438179at2759"/>
<dbReference type="SUPFAM" id="SSF52374">
    <property type="entry name" value="Nucleotidylyl transferase"/>
    <property type="match status" value="1"/>
</dbReference>
<protein>
    <recommendedName>
        <fullName evidence="16">Cysteine--tRNA ligase, cytoplasmic</fullName>
        <ecNumber evidence="5">6.1.1.16</ecNumber>
    </recommendedName>
    <alternativeName>
        <fullName evidence="14">Cysteinyl-tRNA synthetase</fullName>
    </alternativeName>
</protein>
<dbReference type="NCBIfam" id="TIGR00435">
    <property type="entry name" value="cysS"/>
    <property type="match status" value="1"/>
</dbReference>
<dbReference type="GO" id="GO:0046872">
    <property type="term" value="F:metal ion binding"/>
    <property type="evidence" value="ECO:0007669"/>
    <property type="project" value="UniProtKB-KW"/>
</dbReference>
<evidence type="ECO:0000256" key="6">
    <source>
        <dbReference type="ARBA" id="ARBA00022490"/>
    </source>
</evidence>
<keyword evidence="8" id="KW-0479">Metal-binding</keyword>
<evidence type="ECO:0000256" key="3">
    <source>
        <dbReference type="ARBA" id="ARBA00005594"/>
    </source>
</evidence>
<dbReference type="InterPro" id="IPR024909">
    <property type="entry name" value="Cys-tRNA/MSH_ligase"/>
</dbReference>
<dbReference type="CDD" id="cd00672">
    <property type="entry name" value="CysRS_core"/>
    <property type="match status" value="1"/>
</dbReference>
<evidence type="ECO:0000256" key="1">
    <source>
        <dbReference type="ARBA" id="ARBA00001947"/>
    </source>
</evidence>
<evidence type="ECO:0000256" key="14">
    <source>
        <dbReference type="ARBA" id="ARBA00031499"/>
    </source>
</evidence>
<keyword evidence="13" id="KW-0030">Aminoacyl-tRNA synthetase</keyword>
<dbReference type="AlphaFoldDB" id="A0A8T2IZM1"/>
<evidence type="ECO:0000256" key="9">
    <source>
        <dbReference type="ARBA" id="ARBA00022741"/>
    </source>
</evidence>
<keyword evidence="9" id="KW-0547">Nucleotide-binding</keyword>
<evidence type="ECO:0000256" key="15">
    <source>
        <dbReference type="ARBA" id="ARBA00037196"/>
    </source>
</evidence>
<dbReference type="Gene3D" id="3.40.50.620">
    <property type="entry name" value="HUPs"/>
    <property type="match status" value="1"/>
</dbReference>
<dbReference type="GO" id="GO:0004817">
    <property type="term" value="F:cysteine-tRNA ligase activity"/>
    <property type="evidence" value="ECO:0007669"/>
    <property type="project" value="UniProtKB-EC"/>
</dbReference>
<comment type="subcellular location">
    <subcellularLocation>
        <location evidence="2">Cytoplasm</location>
    </subcellularLocation>
</comment>
<dbReference type="GO" id="GO:0005737">
    <property type="term" value="C:cytoplasm"/>
    <property type="evidence" value="ECO:0007669"/>
    <property type="project" value="UniProtKB-SubCell"/>
</dbReference>
<dbReference type="InterPro" id="IPR015803">
    <property type="entry name" value="Cys-tRNA-ligase"/>
</dbReference>
<dbReference type="Pfam" id="PF01406">
    <property type="entry name" value="tRNA-synt_1e"/>
    <property type="match status" value="1"/>
</dbReference>
<comment type="catalytic activity">
    <reaction evidence="17">
        <text>tRNA(Cys) + L-cysteine + ATP = L-cysteinyl-tRNA(Cys) + AMP + diphosphate</text>
        <dbReference type="Rhea" id="RHEA:17773"/>
        <dbReference type="Rhea" id="RHEA-COMP:9661"/>
        <dbReference type="Rhea" id="RHEA-COMP:9679"/>
        <dbReference type="ChEBI" id="CHEBI:30616"/>
        <dbReference type="ChEBI" id="CHEBI:33019"/>
        <dbReference type="ChEBI" id="CHEBI:35235"/>
        <dbReference type="ChEBI" id="CHEBI:78442"/>
        <dbReference type="ChEBI" id="CHEBI:78517"/>
        <dbReference type="ChEBI" id="CHEBI:456215"/>
        <dbReference type="EC" id="6.1.1.16"/>
    </reaction>
    <physiologicalReaction direction="left-to-right" evidence="17">
        <dbReference type="Rhea" id="RHEA:17774"/>
    </physiologicalReaction>
</comment>
<comment type="subunit">
    <text evidence="4">Homodimer.</text>
</comment>
<dbReference type="PANTHER" id="PTHR10890">
    <property type="entry name" value="CYSTEINYL-TRNA SYNTHETASE"/>
    <property type="match status" value="1"/>
</dbReference>
<dbReference type="GO" id="GO:0005524">
    <property type="term" value="F:ATP binding"/>
    <property type="evidence" value="ECO:0007669"/>
    <property type="project" value="UniProtKB-KW"/>
</dbReference>
<evidence type="ECO:0000256" key="2">
    <source>
        <dbReference type="ARBA" id="ARBA00004496"/>
    </source>
</evidence>
<evidence type="ECO:0000259" key="19">
    <source>
        <dbReference type="Pfam" id="PF01406"/>
    </source>
</evidence>
<organism evidence="20 21">
    <name type="scientific">Hymenochirus boettgeri</name>
    <name type="common">Congo dwarf clawed frog</name>
    <dbReference type="NCBI Taxonomy" id="247094"/>
    <lineage>
        <taxon>Eukaryota</taxon>
        <taxon>Metazoa</taxon>
        <taxon>Chordata</taxon>
        <taxon>Craniata</taxon>
        <taxon>Vertebrata</taxon>
        <taxon>Euteleostomi</taxon>
        <taxon>Amphibia</taxon>
        <taxon>Batrachia</taxon>
        <taxon>Anura</taxon>
        <taxon>Pipoidea</taxon>
        <taxon>Pipidae</taxon>
        <taxon>Pipinae</taxon>
        <taxon>Hymenochirus</taxon>
    </lineage>
</organism>
<dbReference type="InterPro" id="IPR009080">
    <property type="entry name" value="tRNAsynth_Ia_anticodon-bd"/>
</dbReference>
<feature type="domain" description="tRNA synthetases class I catalytic" evidence="19">
    <location>
        <begin position="38"/>
        <end position="449"/>
    </location>
</feature>
<evidence type="ECO:0000256" key="11">
    <source>
        <dbReference type="ARBA" id="ARBA00022840"/>
    </source>
</evidence>
<sequence>MAEHSKGRRTQPLWSPPLGKEQSGLRLYNSLTRSKELFVPQDGRKVTWYCCGPTVYDASHMGHARSYISFDILRRVLRDYFKYDVFYCMNITDIDDKIIKRARQKHLLQKYTESKPQPSALLQDVNTALNPFEQKIKDSTDPDKQKMLEKIQNAVRAALLPLQEAITSGKSADEVQNLSQVLLKEAGDLLSDWLDDKHGAEVTDNSIFYQLPKYWEGEYHKDMDALNVLPPDVLTRVSEYVPEIVAFVQKIVDNGYGYVSNGSVYFNTAKFHSSEKHYYAKLVPEAVGDQKALHEGEGDLSISAERLSEKHSPNDFALWKASKPGEPSWNSPWGKGRPGWHIECSAMAGSILGQSMDIHGGGFDLRFPHHDNELAQSEAYFDNDHWVRYFLHTGHLTIAGCKMSKSLKNFITIKDALQKNTARQLRLAFLMHSWKDTLDYSNNTMESAVQYERFLNEFFLNVKDLLRAPTDVTGQFVKWEAQEVELNDCFYSKKAAVHDSLCDNIDTRTAMEEMRSLVSQCYSYMAAKKVAKQTPNRTLLKGISSYLTAMLQVFGAIEGEDSVGFPVGGGENGVSLECTVMPYLQVLSQFREGVRQIARQHKVTEVLQLSDSLRDDVLPELGVRLEDHEGLPTVVKLVDRETLLKEKEEKKKAEEEKLRKKEEAARKKQQQEAAKLEKRKISPREMFKTETDKYSQFDETGFPTRDAEGKELSKGQTKKLRKLFEAQEKLYEDYLQTVLNGNPA</sequence>
<evidence type="ECO:0000256" key="12">
    <source>
        <dbReference type="ARBA" id="ARBA00022917"/>
    </source>
</evidence>
<gene>
    <name evidence="20" type="ORF">GDO86_008907</name>
</gene>
<evidence type="ECO:0000313" key="21">
    <source>
        <dbReference type="Proteomes" id="UP000812440"/>
    </source>
</evidence>
<feature type="region of interest" description="Disordered" evidence="18">
    <location>
        <begin position="649"/>
        <end position="718"/>
    </location>
</feature>
<reference evidence="20" key="1">
    <citation type="thesis" date="2020" institute="ProQuest LLC" country="789 East Eisenhower Parkway, Ann Arbor, MI, USA">
        <title>Comparative Genomics and Chromosome Evolution.</title>
        <authorList>
            <person name="Mudd A.B."/>
        </authorList>
    </citation>
    <scope>NUCLEOTIDE SEQUENCE</scope>
    <source>
        <strain evidence="20">Female2</strain>
        <tissue evidence="20">Blood</tissue>
    </source>
</reference>
<evidence type="ECO:0000256" key="8">
    <source>
        <dbReference type="ARBA" id="ARBA00022723"/>
    </source>
</evidence>
<feature type="compositionally biased region" description="Basic and acidic residues" evidence="18">
    <location>
        <begin position="649"/>
        <end position="696"/>
    </location>
</feature>
<keyword evidence="10" id="KW-0862">Zinc</keyword>
<comment type="similarity">
    <text evidence="3">Belongs to the class-I aminoacyl-tRNA synthetase family.</text>
</comment>
<evidence type="ECO:0000256" key="17">
    <source>
        <dbReference type="ARBA" id="ARBA00048159"/>
    </source>
</evidence>
<dbReference type="EMBL" id="JAACNH010000007">
    <property type="protein sequence ID" value="KAG8438405.1"/>
    <property type="molecule type" value="Genomic_DNA"/>
</dbReference>
<dbReference type="SUPFAM" id="SSF47323">
    <property type="entry name" value="Anticodon-binding domain of a subclass of class I aminoacyl-tRNA synthetases"/>
    <property type="match status" value="1"/>
</dbReference>
<evidence type="ECO:0000256" key="18">
    <source>
        <dbReference type="SAM" id="MobiDB-lite"/>
    </source>
</evidence>
<dbReference type="PRINTS" id="PR00983">
    <property type="entry name" value="TRNASYNTHCYS"/>
</dbReference>
<dbReference type="EC" id="6.1.1.16" evidence="5"/>
<keyword evidence="6" id="KW-0963">Cytoplasm</keyword>
<name>A0A8T2IZM1_9PIPI</name>
<dbReference type="FunFam" id="3.40.50.620:FF:000228">
    <property type="entry name" value="Cysteinyl-tRNA synthetase"/>
    <property type="match status" value="1"/>
</dbReference>
<dbReference type="FunFam" id="3.40.50.620:FF:000027">
    <property type="entry name" value="Cysteine--tRNA ligase, cytoplasmic"/>
    <property type="match status" value="1"/>
</dbReference>
<dbReference type="HAMAP" id="MF_00041">
    <property type="entry name" value="Cys_tRNA_synth"/>
    <property type="match status" value="1"/>
</dbReference>
<dbReference type="PANTHER" id="PTHR10890:SF3">
    <property type="entry name" value="CYSTEINE--TRNA LIGASE, CYTOPLASMIC"/>
    <property type="match status" value="1"/>
</dbReference>
<dbReference type="InterPro" id="IPR032678">
    <property type="entry name" value="tRNA-synt_1_cat_dom"/>
</dbReference>
<proteinExistence type="inferred from homology"/>
<accession>A0A8T2IZM1</accession>
<evidence type="ECO:0000256" key="4">
    <source>
        <dbReference type="ARBA" id="ARBA00011738"/>
    </source>
</evidence>
<keyword evidence="12" id="KW-0648">Protein biosynthesis</keyword>
<keyword evidence="7" id="KW-0436">Ligase</keyword>
<comment type="function">
    <text evidence="15">Catalyzes the ATP-dependent ligation of cysteine to tRNA(Cys).</text>
</comment>
<evidence type="ECO:0000256" key="5">
    <source>
        <dbReference type="ARBA" id="ARBA00012832"/>
    </source>
</evidence>
<evidence type="ECO:0000256" key="7">
    <source>
        <dbReference type="ARBA" id="ARBA00022598"/>
    </source>
</evidence>
<keyword evidence="21" id="KW-1185">Reference proteome</keyword>
<dbReference type="GO" id="GO:0006423">
    <property type="term" value="P:cysteinyl-tRNA aminoacylation"/>
    <property type="evidence" value="ECO:0007669"/>
    <property type="project" value="InterPro"/>
</dbReference>
<comment type="cofactor">
    <cofactor evidence="1">
        <name>Zn(2+)</name>
        <dbReference type="ChEBI" id="CHEBI:29105"/>
    </cofactor>
</comment>
<comment type="caution">
    <text evidence="20">The sequence shown here is derived from an EMBL/GenBank/DDBJ whole genome shotgun (WGS) entry which is preliminary data.</text>
</comment>
<evidence type="ECO:0000256" key="10">
    <source>
        <dbReference type="ARBA" id="ARBA00022833"/>
    </source>
</evidence>
<evidence type="ECO:0000256" key="16">
    <source>
        <dbReference type="ARBA" id="ARBA00039362"/>
    </source>
</evidence>
<dbReference type="InterPro" id="IPR014729">
    <property type="entry name" value="Rossmann-like_a/b/a_fold"/>
</dbReference>
<keyword evidence="11" id="KW-0067">ATP-binding</keyword>
<evidence type="ECO:0000256" key="13">
    <source>
        <dbReference type="ARBA" id="ARBA00023146"/>
    </source>
</evidence>
<dbReference type="Proteomes" id="UP000812440">
    <property type="component" value="Chromosome 4"/>
</dbReference>
<evidence type="ECO:0000313" key="20">
    <source>
        <dbReference type="EMBL" id="KAG8438405.1"/>
    </source>
</evidence>